<protein>
    <submittedName>
        <fullName evidence="1">Uncharacterized protein</fullName>
    </submittedName>
</protein>
<dbReference type="AlphaFoldDB" id="A0A0F8YVB0"/>
<accession>A0A0F8YVB0</accession>
<name>A0A0F8YVB0_9ZZZZ</name>
<dbReference type="EMBL" id="LAZR01051344">
    <property type="protein sequence ID" value="KKK85363.1"/>
    <property type="molecule type" value="Genomic_DNA"/>
</dbReference>
<reference evidence="1" key="1">
    <citation type="journal article" date="2015" name="Nature">
        <title>Complex archaea that bridge the gap between prokaryotes and eukaryotes.</title>
        <authorList>
            <person name="Spang A."/>
            <person name="Saw J.H."/>
            <person name="Jorgensen S.L."/>
            <person name="Zaremba-Niedzwiedzka K."/>
            <person name="Martijn J."/>
            <person name="Lind A.E."/>
            <person name="van Eijk R."/>
            <person name="Schleper C."/>
            <person name="Guy L."/>
            <person name="Ettema T.J."/>
        </authorList>
    </citation>
    <scope>NUCLEOTIDE SEQUENCE</scope>
</reference>
<sequence>MFLELNEETWDFAISRDLRVGGPNTGKSQSLLTNERPTIVI</sequence>
<proteinExistence type="predicted"/>
<organism evidence="1">
    <name type="scientific">marine sediment metagenome</name>
    <dbReference type="NCBI Taxonomy" id="412755"/>
    <lineage>
        <taxon>unclassified sequences</taxon>
        <taxon>metagenomes</taxon>
        <taxon>ecological metagenomes</taxon>
    </lineage>
</organism>
<gene>
    <name evidence="1" type="ORF">LCGC14_2774010</name>
</gene>
<evidence type="ECO:0000313" key="1">
    <source>
        <dbReference type="EMBL" id="KKK85363.1"/>
    </source>
</evidence>
<comment type="caution">
    <text evidence="1">The sequence shown here is derived from an EMBL/GenBank/DDBJ whole genome shotgun (WGS) entry which is preliminary data.</text>
</comment>
<feature type="non-terminal residue" evidence="1">
    <location>
        <position position="41"/>
    </location>
</feature>